<feature type="compositionally biased region" description="Polar residues" evidence="11">
    <location>
        <begin position="1396"/>
        <end position="1417"/>
    </location>
</feature>
<feature type="compositionally biased region" description="Basic and acidic residues" evidence="11">
    <location>
        <begin position="762"/>
        <end position="771"/>
    </location>
</feature>
<keyword evidence="4 10" id="KW-0863">Zinc-finger</keyword>
<keyword evidence="7" id="KW-0804">Transcription</keyword>
<dbReference type="Pfam" id="PF00096">
    <property type="entry name" value="zf-C2H2"/>
    <property type="match status" value="1"/>
</dbReference>
<feature type="compositionally biased region" description="Polar residues" evidence="11">
    <location>
        <begin position="1211"/>
        <end position="1223"/>
    </location>
</feature>
<evidence type="ECO:0000256" key="2">
    <source>
        <dbReference type="ARBA" id="ARBA00022723"/>
    </source>
</evidence>
<protein>
    <submittedName>
        <fullName evidence="13">Sal-like protein 2</fullName>
    </submittedName>
</protein>
<reference evidence="13" key="1">
    <citation type="submission" date="2021-04" db="EMBL/GenBank/DDBJ databases">
        <authorList>
            <consortium name="Wellcome Sanger Institute Data Sharing"/>
        </authorList>
    </citation>
    <scope>NUCLEOTIDE SEQUENCE [LARGE SCALE GENOMIC DNA]</scope>
</reference>
<feature type="compositionally biased region" description="Low complexity" evidence="11">
    <location>
        <begin position="1339"/>
        <end position="1353"/>
    </location>
</feature>
<evidence type="ECO:0000256" key="10">
    <source>
        <dbReference type="PROSITE-ProRule" id="PRU00042"/>
    </source>
</evidence>
<accession>A0A671XMB7</accession>
<feature type="domain" description="C2H2-type" evidence="12">
    <location>
        <begin position="897"/>
        <end position="924"/>
    </location>
</feature>
<feature type="compositionally biased region" description="Low complexity" evidence="11">
    <location>
        <begin position="1038"/>
        <end position="1053"/>
    </location>
</feature>
<feature type="compositionally biased region" description="Polar residues" evidence="11">
    <location>
        <begin position="1232"/>
        <end position="1242"/>
    </location>
</feature>
<feature type="compositionally biased region" description="Pro residues" evidence="11">
    <location>
        <begin position="191"/>
        <end position="202"/>
    </location>
</feature>
<evidence type="ECO:0000256" key="6">
    <source>
        <dbReference type="ARBA" id="ARBA00023015"/>
    </source>
</evidence>
<dbReference type="PANTHER" id="PTHR23233">
    <property type="entry name" value="SAL-LIKE PROTEIN"/>
    <property type="match status" value="1"/>
</dbReference>
<feature type="region of interest" description="Disordered" evidence="11">
    <location>
        <begin position="330"/>
        <end position="357"/>
    </location>
</feature>
<feature type="domain" description="C2H2-type" evidence="12">
    <location>
        <begin position="1313"/>
        <end position="1335"/>
    </location>
</feature>
<dbReference type="SUPFAM" id="SSF57667">
    <property type="entry name" value="beta-beta-alpha zinc fingers"/>
    <property type="match status" value="3"/>
</dbReference>
<feature type="compositionally biased region" description="Polar residues" evidence="11">
    <location>
        <begin position="971"/>
        <end position="993"/>
    </location>
</feature>
<comment type="subcellular location">
    <subcellularLocation>
        <location evidence="1">Nucleus</location>
    </subcellularLocation>
</comment>
<keyword evidence="14" id="KW-1185">Reference proteome</keyword>
<dbReference type="GO" id="GO:0005634">
    <property type="term" value="C:nucleus"/>
    <property type="evidence" value="ECO:0007669"/>
    <property type="project" value="UniProtKB-SubCell"/>
</dbReference>
<proteinExistence type="inferred from homology"/>
<dbReference type="Gene3D" id="3.30.160.60">
    <property type="entry name" value="Classic Zinc Finger"/>
    <property type="match status" value="4"/>
</dbReference>
<feature type="compositionally biased region" description="Polar residues" evidence="11">
    <location>
        <begin position="1354"/>
        <end position="1366"/>
    </location>
</feature>
<evidence type="ECO:0000256" key="4">
    <source>
        <dbReference type="ARBA" id="ARBA00022771"/>
    </source>
</evidence>
<feature type="region of interest" description="Disordered" evidence="11">
    <location>
        <begin position="1383"/>
        <end position="1435"/>
    </location>
</feature>
<evidence type="ECO:0000256" key="8">
    <source>
        <dbReference type="ARBA" id="ARBA00023242"/>
    </source>
</evidence>
<evidence type="ECO:0000256" key="1">
    <source>
        <dbReference type="ARBA" id="ARBA00004123"/>
    </source>
</evidence>
<dbReference type="GO" id="GO:0000981">
    <property type="term" value="F:DNA-binding transcription factor activity, RNA polymerase II-specific"/>
    <property type="evidence" value="ECO:0007669"/>
    <property type="project" value="TreeGrafter"/>
</dbReference>
<reference evidence="13" key="2">
    <citation type="submission" date="2025-08" db="UniProtKB">
        <authorList>
            <consortium name="Ensembl"/>
        </authorList>
    </citation>
    <scope>IDENTIFICATION</scope>
</reference>
<dbReference type="Pfam" id="PF13894">
    <property type="entry name" value="zf-C2H2_4"/>
    <property type="match status" value="1"/>
</dbReference>
<keyword evidence="3" id="KW-0677">Repeat</keyword>
<feature type="compositionally biased region" description="Polar residues" evidence="11">
    <location>
        <begin position="109"/>
        <end position="143"/>
    </location>
</feature>
<feature type="compositionally biased region" description="Low complexity" evidence="11">
    <location>
        <begin position="161"/>
        <end position="177"/>
    </location>
</feature>
<dbReference type="SMART" id="SM00355">
    <property type="entry name" value="ZnF_C2H2"/>
    <property type="match status" value="6"/>
</dbReference>
<feature type="region of interest" description="Disordered" evidence="11">
    <location>
        <begin position="727"/>
        <end position="782"/>
    </location>
</feature>
<dbReference type="Ensembl" id="ENSSAUT00010052569.1">
    <property type="protein sequence ID" value="ENSSAUP00010049970.1"/>
    <property type="gene ID" value="ENSSAUG00010020852.1"/>
</dbReference>
<organism evidence="13 14">
    <name type="scientific">Sparus aurata</name>
    <name type="common">Gilthead sea bream</name>
    <dbReference type="NCBI Taxonomy" id="8175"/>
    <lineage>
        <taxon>Eukaryota</taxon>
        <taxon>Metazoa</taxon>
        <taxon>Chordata</taxon>
        <taxon>Craniata</taxon>
        <taxon>Vertebrata</taxon>
        <taxon>Euteleostomi</taxon>
        <taxon>Actinopterygii</taxon>
        <taxon>Neopterygii</taxon>
        <taxon>Teleostei</taxon>
        <taxon>Neoteleostei</taxon>
        <taxon>Acanthomorphata</taxon>
        <taxon>Eupercaria</taxon>
        <taxon>Spariformes</taxon>
        <taxon>Sparidae</taxon>
        <taxon>Sparus</taxon>
    </lineage>
</organism>
<dbReference type="GO" id="GO:0000978">
    <property type="term" value="F:RNA polymerase II cis-regulatory region sequence-specific DNA binding"/>
    <property type="evidence" value="ECO:0007669"/>
    <property type="project" value="TreeGrafter"/>
</dbReference>
<reference evidence="13" key="3">
    <citation type="submission" date="2025-09" db="UniProtKB">
        <authorList>
            <consortium name="Ensembl"/>
        </authorList>
    </citation>
    <scope>IDENTIFICATION</scope>
</reference>
<feature type="compositionally biased region" description="Gly residues" evidence="11">
    <location>
        <begin position="334"/>
        <end position="343"/>
    </location>
</feature>
<dbReference type="InterPro" id="IPR051565">
    <property type="entry name" value="Sal_C2H2-zinc-finger"/>
</dbReference>
<comment type="similarity">
    <text evidence="9">Belongs to the sal C2H2-type zinc-finger protein family.</text>
</comment>
<dbReference type="FunFam" id="3.30.160.60:FF:000130">
    <property type="entry name" value="Spalt-like transcription factor 4"/>
    <property type="match status" value="1"/>
</dbReference>
<feature type="compositionally biased region" description="Low complexity" evidence="11">
    <location>
        <begin position="772"/>
        <end position="782"/>
    </location>
</feature>
<gene>
    <name evidence="13" type="primary">sall2</name>
</gene>
<dbReference type="GeneTree" id="ENSGT00940000155384"/>
<feature type="region of interest" description="Disordered" evidence="11">
    <location>
        <begin position="1327"/>
        <end position="1366"/>
    </location>
</feature>
<feature type="compositionally biased region" description="Basic residues" evidence="11">
    <location>
        <begin position="1328"/>
        <end position="1337"/>
    </location>
</feature>
<dbReference type="FunFam" id="3.30.160.60:FF:000096">
    <property type="entry name" value="Zinc finger and BTB domain-containing protein 18 isoform 1"/>
    <property type="match status" value="1"/>
</dbReference>
<dbReference type="PROSITE" id="PS00028">
    <property type="entry name" value="ZINC_FINGER_C2H2_1"/>
    <property type="match status" value="6"/>
</dbReference>
<evidence type="ECO:0000256" key="7">
    <source>
        <dbReference type="ARBA" id="ARBA00023163"/>
    </source>
</evidence>
<feature type="compositionally biased region" description="Low complexity" evidence="11">
    <location>
        <begin position="348"/>
        <end position="357"/>
    </location>
</feature>
<keyword evidence="5" id="KW-0862">Zinc</keyword>
<evidence type="ECO:0000259" key="12">
    <source>
        <dbReference type="PROSITE" id="PS50157"/>
    </source>
</evidence>
<dbReference type="FunFam" id="3.30.160.60:FF:000025">
    <property type="entry name" value="Spalt-like transcription factor 1"/>
    <property type="match status" value="1"/>
</dbReference>
<feature type="domain" description="C2H2-type" evidence="12">
    <location>
        <begin position="869"/>
        <end position="896"/>
    </location>
</feature>
<feature type="domain" description="C2H2-type" evidence="12">
    <location>
        <begin position="930"/>
        <end position="957"/>
    </location>
</feature>
<dbReference type="InterPro" id="IPR036236">
    <property type="entry name" value="Znf_C2H2_sf"/>
</dbReference>
<dbReference type="GO" id="GO:0008270">
    <property type="term" value="F:zinc ion binding"/>
    <property type="evidence" value="ECO:0007669"/>
    <property type="project" value="UniProtKB-KW"/>
</dbReference>
<dbReference type="OMA" id="FMNPTTQ"/>
<feature type="compositionally biased region" description="Polar residues" evidence="11">
    <location>
        <begin position="1188"/>
        <end position="1198"/>
    </location>
</feature>
<feature type="domain" description="C2H2-type" evidence="12">
    <location>
        <begin position="441"/>
        <end position="468"/>
    </location>
</feature>
<dbReference type="PANTHER" id="PTHR23233:SF85">
    <property type="entry name" value="SAL-LIKE PROTEIN 2"/>
    <property type="match status" value="1"/>
</dbReference>
<keyword evidence="2" id="KW-0479">Metal-binding</keyword>
<evidence type="ECO:0000256" key="11">
    <source>
        <dbReference type="SAM" id="MobiDB-lite"/>
    </source>
</evidence>
<feature type="compositionally biased region" description="Low complexity" evidence="11">
    <location>
        <begin position="727"/>
        <end position="758"/>
    </location>
</feature>
<feature type="region of interest" description="Disordered" evidence="11">
    <location>
        <begin position="73"/>
        <end position="211"/>
    </location>
</feature>
<feature type="region of interest" description="Disordered" evidence="11">
    <location>
        <begin position="955"/>
        <end position="1069"/>
    </location>
</feature>
<evidence type="ECO:0000313" key="14">
    <source>
        <dbReference type="Proteomes" id="UP000472265"/>
    </source>
</evidence>
<evidence type="ECO:0000256" key="3">
    <source>
        <dbReference type="ARBA" id="ARBA00022737"/>
    </source>
</evidence>
<feature type="domain" description="C2H2-type" evidence="12">
    <location>
        <begin position="469"/>
        <end position="496"/>
    </location>
</feature>
<dbReference type="Proteomes" id="UP000472265">
    <property type="component" value="Chromosome 21"/>
</dbReference>
<dbReference type="Pfam" id="PF13912">
    <property type="entry name" value="zf-C2H2_6"/>
    <property type="match status" value="1"/>
</dbReference>
<evidence type="ECO:0000256" key="5">
    <source>
        <dbReference type="ARBA" id="ARBA00022833"/>
    </source>
</evidence>
<sequence>MDLIFINLIKDCKPLCKLCLFCFVIMIKLHSDFFLSISLDDNLAVKSQSFQFTLDSPLCSASSSLQSSELPLTLPSSLKGSQTPSLPEGPPLSCSPIQPSHQPLKDPQPSLSPNFPYSSLSSQTQHPPTLQLSGCNPTSSTSALIHPSRSAHMASPKLGLSATTTTSSSSSSSSASLCPPPHPGSPSRVPEGPPSPVTPTPSPGVTSASAAPSRAQLSIALILEELRVLQQRQIHQMQITEEICRQVLRLGGASYTIDTPSQPLLAPLPQLCLEGSKRAASPTTQPTAPQPSTSVAPLLACFSSLLPSQAANKPTKPSSSLSQILQPHKSHIEGTGGTAGGHGYMRVSSRSTAPSTSSSAAISMASSNYPLALSLALPNRYLHEKSPNTTSLGGHAGRSFLNSSLSTTVSMVPNSQHLQSVSGGADSSTASSSTTTSRLQHACRFCGKMFSSDSSLQIHLRSHTGERPYQCPVCLSRFTTRGNLKVHFLRHREQNPELSLSLLPPSLFGVALGATGGSDMGQTMSSGGSTSGMNMLQKKPKSRLEDETCGDNLEVSGTSTGFSLGGSGGSTPSILPLAPSVDLALISHSLLQLNRAAAVAAAASITSSSSHSSSSSSASTSSLATSLLSNPSLSSSSTITELFKGAKQQHFDENTPPHAPMLSPAAYSQLAQLPKLLFPSASTSSSTSAAHSSLYNHPALGLLRTPLPSNPGSHQLASSSQSLSFPFSSFPKVPGPPTSTQSSLPSSMGSSTPTSETSKLQRLVEKLEKAPPHSSSPWTSSSSMLEMLSGNITTSSASPANSRLTNASTSTTYVMASPPSSTLLSTSVSNFTHEMVAALGMSANGARAMGGGLLPSLGITGAAGSLTTNQCGVCLRVLSCPRALRLHQATHLGERPFPCKICGRSFSTKGSLRSHLATHHARPPNARVQNSCPLCQRKFTNALVLQHHIRMHLGGQLPTEGTEDSAHEMPSESNVKQLSESQSQSTDQNTASIETLPDQAGHSKSPAPSSQFQTPAAGSAPVSMKTAEFTKNAGKSGSSSPDLIPPSDLSPDPFINPTTQTPPPGSVDPPVLCVSAPLPASQLTDQASPVVRDNEVDQLATVDDHLPKSTSSTISSTVTKTTVSSNAMGVDCGVDGASDTSDAFLGSRSNLEDLQSTPALGTPFAYTCPNTSSNPVLSQDALDVNATPTLESDSVSPRPQSPEPMDEDKIQSSLPATPKQDQATVPDEDPKMTSTLESTDTSGADVRGASHRAATFVRETRQSFHFGSYGREDRVEGVKMSGLAPSDELEASVPISLAPTLPSPMSRPEKKTYCCAECGKEYASRSGLKGHMKHHGVVTKTTRPPARSSRSSTDQLPSSTSMTSLNIPATRSSAGFWNQYQAFLNTSNEPTDDPTADSQGENESALSAKSPGRSQMDSKAPDEAGEESTEGSSLE</sequence>
<dbReference type="InParanoid" id="A0A671XMB7"/>
<name>A0A671XMB7_SPAAU</name>
<keyword evidence="8" id="KW-0539">Nucleus</keyword>
<feature type="compositionally biased region" description="Polar residues" evidence="11">
    <location>
        <begin position="1006"/>
        <end position="1016"/>
    </location>
</feature>
<keyword evidence="6" id="KW-0805">Transcription regulation</keyword>
<feature type="region of interest" description="Disordered" evidence="11">
    <location>
        <begin position="1188"/>
        <end position="1247"/>
    </location>
</feature>
<evidence type="ECO:0000313" key="13">
    <source>
        <dbReference type="Ensembl" id="ENSSAUP00010049970.1"/>
    </source>
</evidence>
<evidence type="ECO:0000256" key="9">
    <source>
        <dbReference type="ARBA" id="ARBA00038474"/>
    </source>
</evidence>
<dbReference type="PROSITE" id="PS50157">
    <property type="entry name" value="ZINC_FINGER_C2H2_2"/>
    <property type="match status" value="6"/>
</dbReference>
<dbReference type="InterPro" id="IPR013087">
    <property type="entry name" value="Znf_C2H2_type"/>
</dbReference>